<dbReference type="InterPro" id="IPR051169">
    <property type="entry name" value="NADH-Q_oxidoreductase"/>
</dbReference>
<evidence type="ECO:0000256" key="1">
    <source>
        <dbReference type="ARBA" id="ARBA00001974"/>
    </source>
</evidence>
<evidence type="ECO:0000256" key="6">
    <source>
        <dbReference type="SAM" id="MobiDB-lite"/>
    </source>
</evidence>
<dbReference type="Gene3D" id="3.50.50.100">
    <property type="match status" value="1"/>
</dbReference>
<dbReference type="InterPro" id="IPR036188">
    <property type="entry name" value="FAD/NAD-bd_sf"/>
</dbReference>
<evidence type="ECO:0000313" key="9">
    <source>
        <dbReference type="Proteomes" id="UP000318141"/>
    </source>
</evidence>
<dbReference type="PANTHER" id="PTHR42913:SF3">
    <property type="entry name" value="64 KDA MITOCHONDRIAL NADH DEHYDROGENASE (EUROFUNG)"/>
    <property type="match status" value="1"/>
</dbReference>
<name>A0A562BX27_9BURK</name>
<dbReference type="InterPro" id="IPR023753">
    <property type="entry name" value="FAD/NAD-binding_dom"/>
</dbReference>
<evidence type="ECO:0000259" key="7">
    <source>
        <dbReference type="Pfam" id="PF07992"/>
    </source>
</evidence>
<dbReference type="OrthoDB" id="9781621at2"/>
<dbReference type="Proteomes" id="UP000318141">
    <property type="component" value="Unassembled WGS sequence"/>
</dbReference>
<dbReference type="SUPFAM" id="SSF51905">
    <property type="entry name" value="FAD/NAD(P)-binding domain"/>
    <property type="match status" value="1"/>
</dbReference>
<keyword evidence="5" id="KW-0560">Oxidoreductase</keyword>
<evidence type="ECO:0000256" key="2">
    <source>
        <dbReference type="ARBA" id="ARBA00005272"/>
    </source>
</evidence>
<gene>
    <name evidence="8" type="ORF">L602_000100001230</name>
</gene>
<dbReference type="Pfam" id="PF07992">
    <property type="entry name" value="Pyr_redox_2"/>
    <property type="match status" value="1"/>
</dbReference>
<keyword evidence="3" id="KW-0285">Flavoprotein</keyword>
<sequence length="457" mass="49717">MSRDRNDRNDPDSPNPSGRAPAHRIIVVGGGAGGLELVTRLGDRLGKRGAAHITLVDRSPTHIWKPLLHEVAAGSMDPNTHQLEYAAQARWHHFEFQQGELTGVDRAAKTISVAACVDDEGVELLPARTLPYDTLVLAIGSVTHFFGVPGAEQHAIALDTAAQAERFRRRLISACIRAQNRLSADDRDGQRDVDIAIIGAGATGVELSAELRNTAQVLNVFGLHQLDPRRDIHIRVIEAGPRILPALSERVSSETAKLLRKLEIDVMVGERVTEITEREVLTASGKRIPADLAVWAAGITAPAVLKSLDLPLSRMGQIVVRPTLQSEGDPDIFAFGDCASCPWIGKDTTVPPRAQAAHQQASFLYRALRDRLDGKPLPEFVFKDLGSLVSLGHFSAVGNLMGGLIGGSMFIEGLMARLMYSSLYRMHVMALHGPLRMAVDTVAHWLRSKTSPRVKLH</sequence>
<dbReference type="EMBL" id="VLJN01000001">
    <property type="protein sequence ID" value="TWG89233.1"/>
    <property type="molecule type" value="Genomic_DNA"/>
</dbReference>
<reference evidence="8 9" key="1">
    <citation type="submission" date="2019-07" db="EMBL/GenBank/DDBJ databases">
        <title>Genome sequencing of lignin-degrading bacterial isolates.</title>
        <authorList>
            <person name="Gladden J."/>
        </authorList>
    </citation>
    <scope>NUCLEOTIDE SEQUENCE [LARGE SCALE GENOMIC DNA]</scope>
    <source>
        <strain evidence="8 9">J11</strain>
    </source>
</reference>
<dbReference type="PRINTS" id="PR00368">
    <property type="entry name" value="FADPNR"/>
</dbReference>
<comment type="caution">
    <text evidence="8">The sequence shown here is derived from an EMBL/GenBank/DDBJ whole genome shotgun (WGS) entry which is preliminary data.</text>
</comment>
<evidence type="ECO:0000256" key="4">
    <source>
        <dbReference type="ARBA" id="ARBA00022827"/>
    </source>
</evidence>
<proteinExistence type="inferred from homology"/>
<comment type="cofactor">
    <cofactor evidence="1">
        <name>FAD</name>
        <dbReference type="ChEBI" id="CHEBI:57692"/>
    </cofactor>
</comment>
<accession>A0A562BX27</accession>
<dbReference type="GO" id="GO:0003955">
    <property type="term" value="F:NAD(P)H dehydrogenase (quinone) activity"/>
    <property type="evidence" value="ECO:0007669"/>
    <property type="project" value="TreeGrafter"/>
</dbReference>
<dbReference type="PANTHER" id="PTHR42913">
    <property type="entry name" value="APOPTOSIS-INDUCING FACTOR 1"/>
    <property type="match status" value="1"/>
</dbReference>
<comment type="similarity">
    <text evidence="2">Belongs to the NADH dehydrogenase family.</text>
</comment>
<protein>
    <submittedName>
        <fullName evidence="8">NADH dehydrogenase</fullName>
    </submittedName>
</protein>
<keyword evidence="4" id="KW-0274">FAD</keyword>
<organism evidence="8 9">
    <name type="scientific">Cupriavidus gilardii J11</name>
    <dbReference type="NCBI Taxonomy" id="936133"/>
    <lineage>
        <taxon>Bacteria</taxon>
        <taxon>Pseudomonadati</taxon>
        <taxon>Pseudomonadota</taxon>
        <taxon>Betaproteobacteria</taxon>
        <taxon>Burkholderiales</taxon>
        <taxon>Burkholderiaceae</taxon>
        <taxon>Cupriavidus</taxon>
    </lineage>
</organism>
<evidence type="ECO:0000256" key="3">
    <source>
        <dbReference type="ARBA" id="ARBA00022630"/>
    </source>
</evidence>
<dbReference type="PRINTS" id="PR00411">
    <property type="entry name" value="PNDRDTASEI"/>
</dbReference>
<dbReference type="GO" id="GO:0019646">
    <property type="term" value="P:aerobic electron transport chain"/>
    <property type="evidence" value="ECO:0007669"/>
    <property type="project" value="TreeGrafter"/>
</dbReference>
<keyword evidence="9" id="KW-1185">Reference proteome</keyword>
<dbReference type="AlphaFoldDB" id="A0A562BX27"/>
<feature type="region of interest" description="Disordered" evidence="6">
    <location>
        <begin position="1"/>
        <end position="22"/>
    </location>
</feature>
<evidence type="ECO:0000313" key="8">
    <source>
        <dbReference type="EMBL" id="TWG89233.1"/>
    </source>
</evidence>
<evidence type="ECO:0000256" key="5">
    <source>
        <dbReference type="ARBA" id="ARBA00023002"/>
    </source>
</evidence>
<feature type="domain" description="FAD/NAD(P)-binding" evidence="7">
    <location>
        <begin position="24"/>
        <end position="361"/>
    </location>
</feature>
<feature type="compositionally biased region" description="Basic and acidic residues" evidence="6">
    <location>
        <begin position="1"/>
        <end position="11"/>
    </location>
</feature>